<feature type="compositionally biased region" description="Polar residues" evidence="1">
    <location>
        <begin position="89"/>
        <end position="109"/>
    </location>
</feature>
<reference evidence="2 3" key="2">
    <citation type="submission" date="2018-10" db="EMBL/GenBank/DDBJ databases">
        <authorList>
            <consortium name="Pathogen Informatics"/>
        </authorList>
    </citation>
    <scope>NUCLEOTIDE SEQUENCE [LARGE SCALE GENOMIC DNA]</scope>
</reference>
<dbReference type="WBParaSite" id="MCOS_0000986201-mRNA-1">
    <property type="protein sequence ID" value="MCOS_0000986201-mRNA-1"/>
    <property type="gene ID" value="MCOS_0000986201"/>
</dbReference>
<accession>A0A0R3UPT0</accession>
<evidence type="ECO:0000256" key="1">
    <source>
        <dbReference type="SAM" id="MobiDB-lite"/>
    </source>
</evidence>
<name>A0A0R3UPT0_MESCO</name>
<organism evidence="4">
    <name type="scientific">Mesocestoides corti</name>
    <name type="common">Flatworm</name>
    <dbReference type="NCBI Taxonomy" id="53468"/>
    <lineage>
        <taxon>Eukaryota</taxon>
        <taxon>Metazoa</taxon>
        <taxon>Spiralia</taxon>
        <taxon>Lophotrochozoa</taxon>
        <taxon>Platyhelminthes</taxon>
        <taxon>Cestoda</taxon>
        <taxon>Eucestoda</taxon>
        <taxon>Cyclophyllidea</taxon>
        <taxon>Mesocestoididae</taxon>
        <taxon>Mesocestoides</taxon>
    </lineage>
</organism>
<proteinExistence type="predicted"/>
<dbReference type="AlphaFoldDB" id="A0A0R3UPT0"/>
<evidence type="ECO:0000313" key="3">
    <source>
        <dbReference type="Proteomes" id="UP000267029"/>
    </source>
</evidence>
<feature type="compositionally biased region" description="Polar residues" evidence="1">
    <location>
        <begin position="27"/>
        <end position="43"/>
    </location>
</feature>
<feature type="region of interest" description="Disordered" evidence="1">
    <location>
        <begin position="19"/>
        <end position="122"/>
    </location>
</feature>
<evidence type="ECO:0000313" key="2">
    <source>
        <dbReference type="EMBL" id="VDD83860.1"/>
    </source>
</evidence>
<protein>
    <submittedName>
        <fullName evidence="2 4">Uncharacterized protein</fullName>
    </submittedName>
</protein>
<sequence length="145" mass="16012">MEVCMPCESSAALRVIQQELRTRPHKSSTSVAQTDEPPTQLLTQADYEDVTNPSQRRPPSRKLGAVARAVLTDTMEPSPAKQQLDHNPHSTMTGHEGNNLNQQIHHQAGSSTNVSNPPPSPPLQPTFYYYHYDYLSSASTTISTI</sequence>
<dbReference type="EMBL" id="UXSR01005865">
    <property type="protein sequence ID" value="VDD83860.1"/>
    <property type="molecule type" value="Genomic_DNA"/>
</dbReference>
<dbReference type="Proteomes" id="UP000267029">
    <property type="component" value="Unassembled WGS sequence"/>
</dbReference>
<reference evidence="4" key="1">
    <citation type="submission" date="2017-02" db="UniProtKB">
        <authorList>
            <consortium name="WormBaseParasite"/>
        </authorList>
    </citation>
    <scope>IDENTIFICATION</scope>
</reference>
<evidence type="ECO:0000313" key="4">
    <source>
        <dbReference type="WBParaSite" id="MCOS_0000986201-mRNA-1"/>
    </source>
</evidence>
<keyword evidence="3" id="KW-1185">Reference proteome</keyword>
<gene>
    <name evidence="2" type="ORF">MCOS_LOCUS9863</name>
</gene>